<gene>
    <name evidence="2" type="ORF">ENE74_14015</name>
</gene>
<evidence type="ECO:0000313" key="2">
    <source>
        <dbReference type="EMBL" id="RVT39856.1"/>
    </source>
</evidence>
<protein>
    <recommendedName>
        <fullName evidence="4">DUF2157 domain-containing protein</fullName>
    </recommendedName>
</protein>
<keyword evidence="1" id="KW-1133">Transmembrane helix</keyword>
<dbReference type="AlphaFoldDB" id="A0A437J516"/>
<feature type="transmembrane region" description="Helical" evidence="1">
    <location>
        <begin position="112"/>
        <end position="133"/>
    </location>
</feature>
<accession>A0A437J516</accession>
<feature type="transmembrane region" description="Helical" evidence="1">
    <location>
        <begin position="194"/>
        <end position="215"/>
    </location>
</feature>
<evidence type="ECO:0000313" key="3">
    <source>
        <dbReference type="Proteomes" id="UP000282977"/>
    </source>
</evidence>
<feature type="transmembrane region" description="Helical" evidence="1">
    <location>
        <begin position="81"/>
        <end position="100"/>
    </location>
</feature>
<reference evidence="2 3" key="1">
    <citation type="submission" date="2019-01" db="EMBL/GenBank/DDBJ databases">
        <authorList>
            <person name="Chen W.-M."/>
        </authorList>
    </citation>
    <scope>NUCLEOTIDE SEQUENCE [LARGE SCALE GENOMIC DNA]</scope>
    <source>
        <strain evidence="2 3">TLA-22</strain>
    </source>
</reference>
<proteinExistence type="predicted"/>
<organism evidence="2 3">
    <name type="scientific">Sphingobium algorifonticola</name>
    <dbReference type="NCBI Taxonomy" id="2008318"/>
    <lineage>
        <taxon>Bacteria</taxon>
        <taxon>Pseudomonadati</taxon>
        <taxon>Pseudomonadota</taxon>
        <taxon>Alphaproteobacteria</taxon>
        <taxon>Sphingomonadales</taxon>
        <taxon>Sphingomonadaceae</taxon>
        <taxon>Sphingobium</taxon>
    </lineage>
</organism>
<name>A0A437J516_9SPHN</name>
<dbReference type="RefSeq" id="WP_127691554.1">
    <property type="nucleotide sequence ID" value="NZ_RZUL01000005.1"/>
</dbReference>
<feature type="transmembrane region" description="Helical" evidence="1">
    <location>
        <begin position="303"/>
        <end position="325"/>
    </location>
</feature>
<evidence type="ECO:0008006" key="4">
    <source>
        <dbReference type="Google" id="ProtNLM"/>
    </source>
</evidence>
<keyword evidence="3" id="KW-1185">Reference proteome</keyword>
<feature type="transmembrane region" description="Helical" evidence="1">
    <location>
        <begin position="280"/>
        <end position="297"/>
    </location>
</feature>
<feature type="transmembrane region" description="Helical" evidence="1">
    <location>
        <begin position="139"/>
        <end position="160"/>
    </location>
</feature>
<feature type="transmembrane region" description="Helical" evidence="1">
    <location>
        <begin position="167"/>
        <end position="188"/>
    </location>
</feature>
<keyword evidence="1" id="KW-0472">Membrane</keyword>
<evidence type="ECO:0000256" key="1">
    <source>
        <dbReference type="SAM" id="Phobius"/>
    </source>
</evidence>
<feature type="transmembrane region" description="Helical" evidence="1">
    <location>
        <begin position="51"/>
        <end position="69"/>
    </location>
</feature>
<sequence>MYSESDLQAAIEAGVLDPAAADALRSHVAARRVSPLVDEEHFRLLTGFNDIFVSIASVILLVAVGWLGQNLDGEARFAQRPAILAGVLVAAISWGLAEYFTRRRRMALPSIILLLSFAGGVAMSLIGLVARLVPNAGTQIGALLLSAVALATVGAIWLHWRRFMVPIAVAAGAAAAAGVAISLVLASAPTIDGGIFWVVLLCGIAIFAYAMWWDVSDRSRTTRRSDVAFWLHLAAAPMIAHSLFHLLGVLDGAISIGTAATVIALYVLFGLVALAIDRRALLVSSLAYVLWALSALFREAGAVELSFALTALVIGSALLLLSALWHTARRLVVDGLPENVRIRMPYLDRDAVAV</sequence>
<dbReference type="Proteomes" id="UP000282977">
    <property type="component" value="Unassembled WGS sequence"/>
</dbReference>
<comment type="caution">
    <text evidence="2">The sequence shown here is derived from an EMBL/GenBank/DDBJ whole genome shotgun (WGS) entry which is preliminary data.</text>
</comment>
<dbReference type="EMBL" id="RZUL01000005">
    <property type="protein sequence ID" value="RVT39856.1"/>
    <property type="molecule type" value="Genomic_DNA"/>
</dbReference>
<keyword evidence="1" id="KW-0812">Transmembrane</keyword>
<dbReference type="OrthoDB" id="9770600at2"/>
<feature type="transmembrane region" description="Helical" evidence="1">
    <location>
        <begin position="253"/>
        <end position="273"/>
    </location>
</feature>
<feature type="transmembrane region" description="Helical" evidence="1">
    <location>
        <begin position="227"/>
        <end position="247"/>
    </location>
</feature>